<protein>
    <submittedName>
        <fullName evidence="3">SRPBCC family protein</fullName>
    </submittedName>
</protein>
<feature type="transmembrane region" description="Helical" evidence="1">
    <location>
        <begin position="6"/>
        <end position="24"/>
    </location>
</feature>
<keyword evidence="1" id="KW-0472">Membrane</keyword>
<accession>A0AAU7BPN2</accession>
<dbReference type="InterPro" id="IPR029442">
    <property type="entry name" value="GyrI-like"/>
</dbReference>
<sequence>MKTAKVIIIILLIFIIGSCGYIAVQPNSYDIQRSRVIKAPAELLFNQINDFKNWESWSPWVEKEPNLQISYPEQTSGVGGSYSWIGEDGPGNMKTLAVSPFDSISQEMQFDDFPPSNVYWKFDKVDEGTKVTWGMKADEVPFLLKFFAAISGGMDKMVGPDYERGLEKLDSLIIDSMSKFEVTIQGIKEYGGGFYLYKTTNATNENISAIMGEQYGSIHMFMAKKDIQMNGMPLTVYQDMNMDDGTVIMSNGIPVSEKITITDDSSGVLCGYIPKTKVVKTTLKGNYTNLSKAWEETMKYLTDNNIEQSNIKPFEIYTNDPGNFPNPADWITEIYIPIKE</sequence>
<dbReference type="InterPro" id="IPR023393">
    <property type="entry name" value="START-like_dom_sf"/>
</dbReference>
<dbReference type="EMBL" id="CP157199">
    <property type="protein sequence ID" value="XBG60259.1"/>
    <property type="molecule type" value="Genomic_DNA"/>
</dbReference>
<dbReference type="SMART" id="SM00871">
    <property type="entry name" value="AraC_E_bind"/>
    <property type="match status" value="1"/>
</dbReference>
<dbReference type="AlphaFoldDB" id="A0AAU7BPN2"/>
<name>A0AAU7BPN2_9FLAO</name>
<evidence type="ECO:0000313" key="3">
    <source>
        <dbReference type="EMBL" id="XBG60259.1"/>
    </source>
</evidence>
<dbReference type="RefSeq" id="WP_347922444.1">
    <property type="nucleotide sequence ID" value="NZ_CP157199.1"/>
</dbReference>
<dbReference type="InterPro" id="IPR011256">
    <property type="entry name" value="Reg_factor_effector_dom_sf"/>
</dbReference>
<feature type="domain" description="AraC effector-binding" evidence="2">
    <location>
        <begin position="180"/>
        <end position="339"/>
    </location>
</feature>
<organism evidence="3">
    <name type="scientific">Pontimicrobium sp. SW4</name>
    <dbReference type="NCBI Taxonomy" id="3153519"/>
    <lineage>
        <taxon>Bacteria</taxon>
        <taxon>Pseudomonadati</taxon>
        <taxon>Bacteroidota</taxon>
        <taxon>Flavobacteriia</taxon>
        <taxon>Flavobacteriales</taxon>
        <taxon>Flavobacteriaceae</taxon>
        <taxon>Pontimicrobium</taxon>
    </lineage>
</organism>
<keyword evidence="1" id="KW-1133">Transmembrane helix</keyword>
<dbReference type="InterPro" id="IPR019587">
    <property type="entry name" value="Polyketide_cyclase/dehydratase"/>
</dbReference>
<gene>
    <name evidence="3" type="ORF">ABGB03_10370</name>
</gene>
<proteinExistence type="predicted"/>
<dbReference type="Pfam" id="PF10604">
    <property type="entry name" value="Polyketide_cyc2"/>
    <property type="match status" value="1"/>
</dbReference>
<dbReference type="InterPro" id="IPR010499">
    <property type="entry name" value="AraC_E-bd"/>
</dbReference>
<reference evidence="3" key="1">
    <citation type="submission" date="2024-05" db="EMBL/GenBank/DDBJ databases">
        <title>Pontimicrobium maritimus sp. nov., isolated form sea water.</title>
        <authorList>
            <person name="Muhammad N."/>
            <person name="Vuong T.Q."/>
            <person name="Han H.L."/>
            <person name="Kim S.-G."/>
        </authorList>
    </citation>
    <scope>NUCLEOTIDE SEQUENCE</scope>
    <source>
        <strain evidence="3">SW4</strain>
    </source>
</reference>
<dbReference type="Gene3D" id="3.30.530.20">
    <property type="match status" value="1"/>
</dbReference>
<evidence type="ECO:0000256" key="1">
    <source>
        <dbReference type="SAM" id="Phobius"/>
    </source>
</evidence>
<keyword evidence="1" id="KW-0812">Transmembrane</keyword>
<evidence type="ECO:0000259" key="2">
    <source>
        <dbReference type="SMART" id="SM00871"/>
    </source>
</evidence>
<dbReference type="SUPFAM" id="SSF55961">
    <property type="entry name" value="Bet v1-like"/>
    <property type="match status" value="1"/>
</dbReference>
<dbReference type="CDD" id="cd07818">
    <property type="entry name" value="SRPBCC_1"/>
    <property type="match status" value="1"/>
</dbReference>
<dbReference type="PROSITE" id="PS51257">
    <property type="entry name" value="PROKAR_LIPOPROTEIN"/>
    <property type="match status" value="1"/>
</dbReference>
<dbReference type="Gene3D" id="3.20.80.10">
    <property type="entry name" value="Regulatory factor, effector binding domain"/>
    <property type="match status" value="1"/>
</dbReference>
<dbReference type="Pfam" id="PF06445">
    <property type="entry name" value="GyrI-like"/>
    <property type="match status" value="1"/>
</dbReference>
<dbReference type="SUPFAM" id="SSF55136">
    <property type="entry name" value="Probable bacterial effector-binding domain"/>
    <property type="match status" value="1"/>
</dbReference>